<evidence type="ECO:0000313" key="6">
    <source>
        <dbReference type="EMBL" id="GAA2785945.1"/>
    </source>
</evidence>
<dbReference type="InterPro" id="IPR036661">
    <property type="entry name" value="Luciferase-like_sf"/>
</dbReference>
<dbReference type="PANTHER" id="PTHR42847:SF4">
    <property type="entry name" value="ALKANESULFONATE MONOOXYGENASE-RELATED"/>
    <property type="match status" value="1"/>
</dbReference>
<dbReference type="PANTHER" id="PTHR42847">
    <property type="entry name" value="ALKANESULFONATE MONOOXYGENASE"/>
    <property type="match status" value="1"/>
</dbReference>
<dbReference type="Proteomes" id="UP001500979">
    <property type="component" value="Unassembled WGS sequence"/>
</dbReference>
<accession>A0ABN3VAY4</accession>
<keyword evidence="1" id="KW-0285">Flavoprotein</keyword>
<gene>
    <name evidence="6" type="ORF">GCM10010470_20210</name>
</gene>
<evidence type="ECO:0000256" key="2">
    <source>
        <dbReference type="ARBA" id="ARBA00022643"/>
    </source>
</evidence>
<evidence type="ECO:0000256" key="4">
    <source>
        <dbReference type="ARBA" id="ARBA00023033"/>
    </source>
</evidence>
<name>A0ABN3VAY4_9PSEU</name>
<feature type="domain" description="Luciferase-like" evidence="5">
    <location>
        <begin position="16"/>
        <end position="252"/>
    </location>
</feature>
<dbReference type="RefSeq" id="WP_344679286.1">
    <property type="nucleotide sequence ID" value="NZ_BAAAUX010000011.1"/>
</dbReference>
<evidence type="ECO:0000256" key="3">
    <source>
        <dbReference type="ARBA" id="ARBA00023002"/>
    </source>
</evidence>
<evidence type="ECO:0000313" key="7">
    <source>
        <dbReference type="Proteomes" id="UP001500979"/>
    </source>
</evidence>
<dbReference type="InterPro" id="IPR050172">
    <property type="entry name" value="SsuD_RutA_monooxygenase"/>
</dbReference>
<dbReference type="EMBL" id="BAAAUX010000011">
    <property type="protein sequence ID" value="GAA2785945.1"/>
    <property type="molecule type" value="Genomic_DNA"/>
</dbReference>
<reference evidence="6 7" key="1">
    <citation type="journal article" date="2019" name="Int. J. Syst. Evol. Microbiol.">
        <title>The Global Catalogue of Microorganisms (GCM) 10K type strain sequencing project: providing services to taxonomists for standard genome sequencing and annotation.</title>
        <authorList>
            <consortium name="The Broad Institute Genomics Platform"/>
            <consortium name="The Broad Institute Genome Sequencing Center for Infectious Disease"/>
            <person name="Wu L."/>
            <person name="Ma J."/>
        </authorList>
    </citation>
    <scope>NUCLEOTIDE SEQUENCE [LARGE SCALE GENOMIC DNA]</scope>
    <source>
        <strain evidence="6 7">JCM 9383</strain>
    </source>
</reference>
<dbReference type="Gene3D" id="3.20.20.30">
    <property type="entry name" value="Luciferase-like domain"/>
    <property type="match status" value="1"/>
</dbReference>
<keyword evidence="2" id="KW-0288">FMN</keyword>
<evidence type="ECO:0000259" key="5">
    <source>
        <dbReference type="Pfam" id="PF00296"/>
    </source>
</evidence>
<sequence>MRIGFSLPQLGALAHQADGIAGFAREAEGLGAASLWVGDRLLAPVSPEVGYPPGADTIPDEFHRILDPFALLSAAAAATEKVLLGSNVLNAPWYPPALLARSLTTIDVMSRGRLLAGFGVGWSPEEFRAAGIPLRERGVRLDEGLEALKRLWTDDVAEFDGEHWSVPPTHARLKPIQRPHPPVYLGGFAPAALRRIARSADGWLPILPVPGDVDPAAAVAAPMRQIRQMAEEAGRDPGGLGLILRVYPDHTATLDQIVTTIRRARDEAGVEHALVDLMFLGTDFDHVLEMAGYILRRV</sequence>
<keyword evidence="7" id="KW-1185">Reference proteome</keyword>
<proteinExistence type="predicted"/>
<keyword evidence="4" id="KW-0503">Monooxygenase</keyword>
<dbReference type="NCBIfam" id="TIGR03619">
    <property type="entry name" value="F420_Rv2161c"/>
    <property type="match status" value="1"/>
</dbReference>
<protein>
    <submittedName>
        <fullName evidence="6">TIGR03619 family F420-dependent LLM class oxidoreductase</fullName>
    </submittedName>
</protein>
<keyword evidence="3" id="KW-0560">Oxidoreductase</keyword>
<comment type="caution">
    <text evidence="6">The sequence shown here is derived from an EMBL/GenBank/DDBJ whole genome shotgun (WGS) entry which is preliminary data.</text>
</comment>
<dbReference type="Pfam" id="PF00296">
    <property type="entry name" value="Bac_luciferase"/>
    <property type="match status" value="1"/>
</dbReference>
<dbReference type="InterPro" id="IPR019921">
    <property type="entry name" value="Lucif-like_OxRdtase_Rv2161c"/>
</dbReference>
<dbReference type="SUPFAM" id="SSF51679">
    <property type="entry name" value="Bacterial luciferase-like"/>
    <property type="match status" value="1"/>
</dbReference>
<dbReference type="InterPro" id="IPR011251">
    <property type="entry name" value="Luciferase-like_dom"/>
</dbReference>
<evidence type="ECO:0000256" key="1">
    <source>
        <dbReference type="ARBA" id="ARBA00022630"/>
    </source>
</evidence>
<organism evidence="6 7">
    <name type="scientific">Saccharopolyspora taberi</name>
    <dbReference type="NCBI Taxonomy" id="60895"/>
    <lineage>
        <taxon>Bacteria</taxon>
        <taxon>Bacillati</taxon>
        <taxon>Actinomycetota</taxon>
        <taxon>Actinomycetes</taxon>
        <taxon>Pseudonocardiales</taxon>
        <taxon>Pseudonocardiaceae</taxon>
        <taxon>Saccharopolyspora</taxon>
    </lineage>
</organism>